<dbReference type="Proteomes" id="UP001154240">
    <property type="component" value="Unassembled WGS sequence"/>
</dbReference>
<dbReference type="EMBL" id="JAPHEH010000001">
    <property type="protein sequence ID" value="MDG4474671.1"/>
    <property type="molecule type" value="Genomic_DNA"/>
</dbReference>
<feature type="transmembrane region" description="Helical" evidence="1">
    <location>
        <begin position="273"/>
        <end position="292"/>
    </location>
</feature>
<feature type="transmembrane region" description="Helical" evidence="1">
    <location>
        <begin position="106"/>
        <end position="125"/>
    </location>
</feature>
<name>A0A9X4ME83_9BACT</name>
<gene>
    <name evidence="2" type="ORF">OLX77_00675</name>
</gene>
<feature type="transmembrane region" description="Helical" evidence="1">
    <location>
        <begin position="72"/>
        <end position="94"/>
    </location>
</feature>
<reference evidence="2" key="1">
    <citation type="journal article" date="2022" name="bioRxiv">
        <title>Thiovibrio frasassiensisgen. nov., sp. nov., an autotrophic, elemental sulfur disproportionating bacterium isolated from sulfidic karst sediment, and proposal of Thiovibrionaceae fam. nov.</title>
        <authorList>
            <person name="Aronson H."/>
            <person name="Thomas C."/>
            <person name="Bhattacharyya M."/>
            <person name="Eckstein S."/>
            <person name="Jensen S."/>
            <person name="Barco R."/>
            <person name="Macalady J."/>
            <person name="Amend J."/>
        </authorList>
    </citation>
    <scope>NUCLEOTIDE SEQUENCE</scope>
    <source>
        <strain evidence="2">RS19-109</strain>
    </source>
</reference>
<accession>A0A9X4ME83</accession>
<keyword evidence="1" id="KW-1133">Transmembrane helix</keyword>
<organism evidence="2 3">
    <name type="scientific">Thiovibrio frasassiensis</name>
    <dbReference type="NCBI Taxonomy" id="2984131"/>
    <lineage>
        <taxon>Bacteria</taxon>
        <taxon>Pseudomonadati</taxon>
        <taxon>Thermodesulfobacteriota</taxon>
        <taxon>Desulfobulbia</taxon>
        <taxon>Desulfobulbales</taxon>
        <taxon>Thiovibrionaceae</taxon>
        <taxon>Thiovibrio</taxon>
    </lineage>
</organism>
<evidence type="ECO:0008006" key="4">
    <source>
        <dbReference type="Google" id="ProtNLM"/>
    </source>
</evidence>
<keyword evidence="1" id="KW-0812">Transmembrane</keyword>
<keyword evidence="1" id="KW-0472">Membrane</keyword>
<sequence length="297" mass="31521">MGGAVRFLLLGVCCCLVASVVPGSALGGRPAEPSFALAQGLAAAPSEVWHPNSVSLTVFGNVSLADLSLPGLAVVLGLADGFNPCAMWALVYLLSLLVTLQERKKIWLLVGSFVLASGVLYFLFMTAWLNVFLFIGFLRPVTIVIGCTALVVGVLDLRSFVMTRGAPVCAVGNPGFKQRTMDRMERLVAAPVSLASLLGVIALAFTVNTIEFACSAGLPAVFTHTLSLRPLSAFQYYGYILLYDFFFMLDDLIIFSLAAFACETTLGSGYAKYGKLLGGVVLSGLGLVMLLAPEMLR</sequence>
<evidence type="ECO:0000313" key="2">
    <source>
        <dbReference type="EMBL" id="MDG4474671.1"/>
    </source>
</evidence>
<evidence type="ECO:0000256" key="1">
    <source>
        <dbReference type="SAM" id="Phobius"/>
    </source>
</evidence>
<dbReference type="AlphaFoldDB" id="A0A9X4ME83"/>
<feature type="transmembrane region" description="Helical" evidence="1">
    <location>
        <begin position="187"/>
        <end position="207"/>
    </location>
</feature>
<evidence type="ECO:0000313" key="3">
    <source>
        <dbReference type="Proteomes" id="UP001154240"/>
    </source>
</evidence>
<feature type="transmembrane region" description="Helical" evidence="1">
    <location>
        <begin position="131"/>
        <end position="155"/>
    </location>
</feature>
<feature type="transmembrane region" description="Helical" evidence="1">
    <location>
        <begin position="236"/>
        <end position="261"/>
    </location>
</feature>
<proteinExistence type="predicted"/>
<protein>
    <recommendedName>
        <fullName evidence="4">Glutaredoxin</fullName>
    </recommendedName>
</protein>
<keyword evidence="3" id="KW-1185">Reference proteome</keyword>
<reference evidence="2" key="2">
    <citation type="submission" date="2022-10" db="EMBL/GenBank/DDBJ databases">
        <authorList>
            <person name="Aronson H.S."/>
        </authorList>
    </citation>
    <scope>NUCLEOTIDE SEQUENCE</scope>
    <source>
        <strain evidence="2">RS19-109</strain>
    </source>
</reference>
<comment type="caution">
    <text evidence="2">The sequence shown here is derived from an EMBL/GenBank/DDBJ whole genome shotgun (WGS) entry which is preliminary data.</text>
</comment>
<dbReference type="RefSeq" id="WP_307631652.1">
    <property type="nucleotide sequence ID" value="NZ_JAPHEH010000001.1"/>
</dbReference>